<accession>A0A4P9Z3T9</accession>
<name>A0A4P9Z3T9_9FUNG</name>
<keyword evidence="4" id="KW-1185">Reference proteome</keyword>
<sequence length="354" mass="37200">MHPTKYTLMLTTSVLAMAAMPLSGHALPIRPLLNLSALQTVNALNFVNNEPDQWRGSNSDDSFPSADQEQQQEDDQAEQPPPQPSPAAMGNDASEAMESQEDPRMAPTQDEQPAVQESQEPAAATTATAKSNAYGAAAPSSPVSAPGSNAPPKRAAGYSRSLVKRYTSRRNAAIIDQQPGTILAMAAAVQDQLLPLGNRVIANGPAMAPGNVDQKETDTATKQATTYSANRGIDIIELTLPSRPNQPATSNDYGVRFVGELPSGRDNDEEAAATLSVPLAELADEPRSWPDVPVWTGQSPSAGTPTTTTDDRPNLRANQGSPVAKLAHPPSLLSAMAAEDALVQADTSVSSAYT</sequence>
<evidence type="ECO:0000256" key="1">
    <source>
        <dbReference type="SAM" id="MobiDB-lite"/>
    </source>
</evidence>
<feature type="compositionally biased region" description="Polar residues" evidence="1">
    <location>
        <begin position="109"/>
        <end position="119"/>
    </location>
</feature>
<protein>
    <submittedName>
        <fullName evidence="3">Uncharacterized protein</fullName>
    </submittedName>
</protein>
<feature type="region of interest" description="Disordered" evidence="1">
    <location>
        <begin position="291"/>
        <end position="326"/>
    </location>
</feature>
<dbReference type="AlphaFoldDB" id="A0A4P9Z3T9"/>
<feature type="compositionally biased region" description="Low complexity" evidence="1">
    <location>
        <begin position="136"/>
        <end position="152"/>
    </location>
</feature>
<dbReference type="EMBL" id="KZ989271">
    <property type="protein sequence ID" value="RKP27095.1"/>
    <property type="molecule type" value="Genomic_DNA"/>
</dbReference>
<feature type="region of interest" description="Disordered" evidence="1">
    <location>
        <begin position="49"/>
        <end position="158"/>
    </location>
</feature>
<evidence type="ECO:0000313" key="4">
    <source>
        <dbReference type="Proteomes" id="UP000278143"/>
    </source>
</evidence>
<evidence type="ECO:0000256" key="2">
    <source>
        <dbReference type="SAM" id="SignalP"/>
    </source>
</evidence>
<dbReference type="Proteomes" id="UP000278143">
    <property type="component" value="Unassembled WGS sequence"/>
</dbReference>
<evidence type="ECO:0000313" key="3">
    <source>
        <dbReference type="EMBL" id="RKP27095.1"/>
    </source>
</evidence>
<feature type="signal peptide" evidence="2">
    <location>
        <begin position="1"/>
        <end position="26"/>
    </location>
</feature>
<reference evidence="4" key="1">
    <citation type="journal article" date="2018" name="Nat. Microbiol.">
        <title>Leveraging single-cell genomics to expand the fungal tree of life.</title>
        <authorList>
            <person name="Ahrendt S.R."/>
            <person name="Quandt C.A."/>
            <person name="Ciobanu D."/>
            <person name="Clum A."/>
            <person name="Salamov A."/>
            <person name="Andreopoulos B."/>
            <person name="Cheng J.F."/>
            <person name="Woyke T."/>
            <person name="Pelin A."/>
            <person name="Henrissat B."/>
            <person name="Reynolds N.K."/>
            <person name="Benny G.L."/>
            <person name="Smith M.E."/>
            <person name="James T.Y."/>
            <person name="Grigoriev I.V."/>
        </authorList>
    </citation>
    <scope>NUCLEOTIDE SEQUENCE [LARGE SCALE GENOMIC DNA]</scope>
    <source>
        <strain evidence="4">Benny S71-1</strain>
    </source>
</reference>
<organism evidence="3 4">
    <name type="scientific">Syncephalis pseudoplumigaleata</name>
    <dbReference type="NCBI Taxonomy" id="1712513"/>
    <lineage>
        <taxon>Eukaryota</taxon>
        <taxon>Fungi</taxon>
        <taxon>Fungi incertae sedis</taxon>
        <taxon>Zoopagomycota</taxon>
        <taxon>Zoopagomycotina</taxon>
        <taxon>Zoopagomycetes</taxon>
        <taxon>Zoopagales</taxon>
        <taxon>Piptocephalidaceae</taxon>
        <taxon>Syncephalis</taxon>
    </lineage>
</organism>
<gene>
    <name evidence="3" type="ORF">SYNPS1DRAFT_27244</name>
</gene>
<feature type="compositionally biased region" description="Polar residues" evidence="1">
    <location>
        <begin position="296"/>
        <end position="308"/>
    </location>
</feature>
<feature type="chain" id="PRO_5020934247" evidence="2">
    <location>
        <begin position="27"/>
        <end position="354"/>
    </location>
</feature>
<proteinExistence type="predicted"/>
<keyword evidence="2" id="KW-0732">Signal</keyword>
<feature type="compositionally biased region" description="Polar residues" evidence="1">
    <location>
        <begin position="49"/>
        <end position="62"/>
    </location>
</feature>